<dbReference type="HOGENOM" id="CLU_3330980_0_0_9"/>
<name>F8FLD8_PAEMK</name>
<evidence type="ECO:0000313" key="1">
    <source>
        <dbReference type="EMBL" id="AEI43506.1"/>
    </source>
</evidence>
<protein>
    <submittedName>
        <fullName evidence="1">Uncharacterized protein</fullName>
    </submittedName>
</protein>
<sequence>MCVILAAVNGKKPLPVRTAAFGWSNQPLTHKSYMYGWI</sequence>
<dbReference type="AlphaFoldDB" id="F8FLD8"/>
<accession>F8FLD8</accession>
<dbReference type="Proteomes" id="UP000006620">
    <property type="component" value="Chromosome"/>
</dbReference>
<proteinExistence type="predicted"/>
<evidence type="ECO:0000313" key="2">
    <source>
        <dbReference type="Proteomes" id="UP000006620"/>
    </source>
</evidence>
<dbReference type="PATRIC" id="fig|1036673.3.peg.4596"/>
<dbReference type="KEGG" id="pms:KNP414_04981"/>
<reference evidence="2" key="1">
    <citation type="submission" date="2011-06" db="EMBL/GenBank/DDBJ databases">
        <title>Complete genome sequence of Paenibacillus mucilaginosus KNP414.</title>
        <authorList>
            <person name="Wang J."/>
            <person name="Hu S."/>
            <person name="Hu X."/>
            <person name="Zhang B."/>
            <person name="Dong D."/>
            <person name="Zhang S."/>
            <person name="Zhao K."/>
            <person name="Wu D."/>
        </authorList>
    </citation>
    <scope>NUCLEOTIDE SEQUENCE [LARGE SCALE GENOMIC DNA]</scope>
    <source>
        <strain evidence="2">KNP414</strain>
    </source>
</reference>
<dbReference type="EMBL" id="CP002869">
    <property type="protein sequence ID" value="AEI43506.1"/>
    <property type="molecule type" value="Genomic_DNA"/>
</dbReference>
<reference evidence="1 2" key="2">
    <citation type="journal article" date="2013" name="Genome Announc.">
        <title>Genome Sequence of Growth-Improving Paenibacillus mucilaginosus Strain KNP414.</title>
        <authorList>
            <person name="Lu J.J."/>
            <person name="Wang J.F."/>
            <person name="Hu X.F."/>
        </authorList>
    </citation>
    <scope>NUCLEOTIDE SEQUENCE [LARGE SCALE GENOMIC DNA]</scope>
    <source>
        <strain evidence="1 2">KNP414</strain>
    </source>
</reference>
<gene>
    <name evidence="1" type="ordered locus">KNP414_04981</name>
</gene>
<organism evidence="1 2">
    <name type="scientific">Paenibacillus mucilaginosus (strain KNP414)</name>
    <dbReference type="NCBI Taxonomy" id="1036673"/>
    <lineage>
        <taxon>Bacteria</taxon>
        <taxon>Bacillati</taxon>
        <taxon>Bacillota</taxon>
        <taxon>Bacilli</taxon>
        <taxon>Bacillales</taxon>
        <taxon>Paenibacillaceae</taxon>
        <taxon>Paenibacillus</taxon>
    </lineage>
</organism>